<keyword evidence="6 8" id="KW-1133">Transmembrane helix</keyword>
<evidence type="ECO:0000256" key="7">
    <source>
        <dbReference type="ARBA" id="ARBA00023136"/>
    </source>
</evidence>
<keyword evidence="7 8" id="KW-0472">Membrane</keyword>
<dbReference type="Pfam" id="PF00528">
    <property type="entry name" value="BPD_transp_1"/>
    <property type="match status" value="1"/>
</dbReference>
<evidence type="ECO:0000313" key="10">
    <source>
        <dbReference type="EMBL" id="ANL83027.1"/>
    </source>
</evidence>
<evidence type="ECO:0000256" key="6">
    <source>
        <dbReference type="ARBA" id="ARBA00022989"/>
    </source>
</evidence>
<evidence type="ECO:0000256" key="2">
    <source>
        <dbReference type="ARBA" id="ARBA00022448"/>
    </source>
</evidence>
<evidence type="ECO:0000256" key="5">
    <source>
        <dbReference type="ARBA" id="ARBA00022692"/>
    </source>
</evidence>
<gene>
    <name evidence="10" type="ORF">AMC81_CH00196</name>
    <name evidence="11" type="ORF">HER27_018595</name>
</gene>
<dbReference type="SUPFAM" id="SSF161098">
    <property type="entry name" value="MetI-like"/>
    <property type="match status" value="1"/>
</dbReference>
<dbReference type="STRING" id="396.AMC85_CH00196"/>
<keyword evidence="2 8" id="KW-0813">Transport</keyword>
<dbReference type="RefSeq" id="WP_004677177.1">
    <property type="nucleotide sequence ID" value="NZ_CP013522.1"/>
</dbReference>
<keyword evidence="3" id="KW-1003">Cell membrane</keyword>
<evidence type="ECO:0000256" key="1">
    <source>
        <dbReference type="ARBA" id="ARBA00004429"/>
    </source>
</evidence>
<sequence length="261" mass="27350">MTIRLLKFLFGAATVIFLLAPLLAILPIAFTSSSFLAYPIPSLSSRWFAVLATEDAWRRSIVNSLLIGAGTTLLSTLLGILAALALRRRVVFAAALRTIFLLPMVVPAVVLGVGLQILFAGLGFPNTFAAVIVAHTVVAVPFVLVSITASLEGIDYRTERAAASLGASPAKVFWKVTLPLAMPGVLSGAVLAFATSLDEVVLTLFVAGPNQLTLARQMFSSIRENISPAIVAAAFLFIVGTILLGGLLAVVHKRAARSAAA</sequence>
<keyword evidence="12" id="KW-1185">Reference proteome</keyword>
<keyword evidence="4" id="KW-0997">Cell inner membrane</keyword>
<dbReference type="GO" id="GO:0055085">
    <property type="term" value="P:transmembrane transport"/>
    <property type="evidence" value="ECO:0007669"/>
    <property type="project" value="InterPro"/>
</dbReference>
<feature type="transmembrane region" description="Helical" evidence="8">
    <location>
        <begin position="61"/>
        <end position="86"/>
    </location>
</feature>
<dbReference type="EMBL" id="CP064931">
    <property type="protein sequence ID" value="QPK08429.1"/>
    <property type="molecule type" value="Genomic_DNA"/>
</dbReference>
<dbReference type="Proteomes" id="UP000078551">
    <property type="component" value="Chromosome"/>
</dbReference>
<dbReference type="CDD" id="cd06261">
    <property type="entry name" value="TM_PBP2"/>
    <property type="match status" value="1"/>
</dbReference>
<feature type="domain" description="ABC transmembrane type-1" evidence="9">
    <location>
        <begin position="61"/>
        <end position="248"/>
    </location>
</feature>
<feature type="transmembrane region" description="Helical" evidence="8">
    <location>
        <begin position="226"/>
        <end position="251"/>
    </location>
</feature>
<feature type="transmembrane region" description="Helical" evidence="8">
    <location>
        <begin position="128"/>
        <end position="151"/>
    </location>
</feature>
<keyword evidence="5 8" id="KW-0812">Transmembrane</keyword>
<evidence type="ECO:0000313" key="11">
    <source>
        <dbReference type="EMBL" id="QPK08429.1"/>
    </source>
</evidence>
<evidence type="ECO:0000256" key="8">
    <source>
        <dbReference type="RuleBase" id="RU363032"/>
    </source>
</evidence>
<dbReference type="PANTHER" id="PTHR43357">
    <property type="entry name" value="INNER MEMBRANE ABC TRANSPORTER PERMEASE PROTEIN YDCV"/>
    <property type="match status" value="1"/>
</dbReference>
<evidence type="ECO:0000313" key="13">
    <source>
        <dbReference type="Proteomes" id="UP000540266"/>
    </source>
</evidence>
<dbReference type="PROSITE" id="PS50928">
    <property type="entry name" value="ABC_TM1"/>
    <property type="match status" value="1"/>
</dbReference>
<proteinExistence type="inferred from homology"/>
<evidence type="ECO:0000259" key="9">
    <source>
        <dbReference type="PROSITE" id="PS50928"/>
    </source>
</evidence>
<dbReference type="GeneID" id="45955572"/>
<comment type="subcellular location">
    <subcellularLocation>
        <location evidence="1">Cell inner membrane</location>
        <topology evidence="1">Multi-pass membrane protein</topology>
    </subcellularLocation>
    <subcellularLocation>
        <location evidence="8">Cell membrane</location>
        <topology evidence="8">Multi-pass membrane protein</topology>
    </subcellularLocation>
</comment>
<dbReference type="AlphaFoldDB" id="A0A192T3L7"/>
<protein>
    <submittedName>
        <fullName evidence="10 11">ABC transporter permease</fullName>
    </submittedName>
</protein>
<evidence type="ECO:0000256" key="3">
    <source>
        <dbReference type="ARBA" id="ARBA00022475"/>
    </source>
</evidence>
<dbReference type="GO" id="GO:0005886">
    <property type="term" value="C:plasma membrane"/>
    <property type="evidence" value="ECO:0007669"/>
    <property type="project" value="UniProtKB-SubCell"/>
</dbReference>
<dbReference type="EMBL" id="CP013568">
    <property type="protein sequence ID" value="ANL83027.1"/>
    <property type="molecule type" value="Genomic_DNA"/>
</dbReference>
<evidence type="ECO:0000313" key="12">
    <source>
        <dbReference type="Proteomes" id="UP000078551"/>
    </source>
</evidence>
<dbReference type="Gene3D" id="1.10.3720.10">
    <property type="entry name" value="MetI-like"/>
    <property type="match status" value="1"/>
</dbReference>
<organism evidence="11 13">
    <name type="scientific">Rhizobium phaseoli</name>
    <dbReference type="NCBI Taxonomy" id="396"/>
    <lineage>
        <taxon>Bacteria</taxon>
        <taxon>Pseudomonadati</taxon>
        <taxon>Pseudomonadota</taxon>
        <taxon>Alphaproteobacteria</taxon>
        <taxon>Hyphomicrobiales</taxon>
        <taxon>Rhizobiaceae</taxon>
        <taxon>Rhizobium/Agrobacterium group</taxon>
        <taxon>Rhizobium</taxon>
    </lineage>
</organism>
<feature type="transmembrane region" description="Helical" evidence="8">
    <location>
        <begin position="172"/>
        <end position="194"/>
    </location>
</feature>
<accession>A0A192T3L7</accession>
<dbReference type="InterPro" id="IPR000515">
    <property type="entry name" value="MetI-like"/>
</dbReference>
<name>A0A192T3L7_9HYPH</name>
<reference evidence="11 13" key="2">
    <citation type="submission" date="2020-11" db="EMBL/GenBank/DDBJ databases">
        <title>Indigenous Rhizobia Nodulating Common beans in Western Kenya.</title>
        <authorList>
            <person name="Wekesa C.S."/>
            <person name="Oelmueller R."/>
            <person name="Furch A.C."/>
        </authorList>
    </citation>
    <scope>NUCLEOTIDE SEQUENCE [LARGE SCALE GENOMIC DNA]</scope>
    <source>
        <strain evidence="13">BS3</strain>
        <strain evidence="11">S3</strain>
    </source>
</reference>
<dbReference type="Proteomes" id="UP000540266">
    <property type="component" value="Chromosome"/>
</dbReference>
<reference evidence="10 12" key="1">
    <citation type="submission" date="2015-11" db="EMBL/GenBank/DDBJ databases">
        <title>The limits of bacterial species coexistence and the symbiotic plasmid transference in sympatric Rhizobium populations.</title>
        <authorList>
            <person name="Perez-Carrascal O.M."/>
            <person name="VanInsberghe D."/>
            <person name="Juarez S."/>
            <person name="Polz M.F."/>
            <person name="Vinuesa P."/>
            <person name="Gonzalez V."/>
        </authorList>
    </citation>
    <scope>NUCLEOTIDE SEQUENCE [LARGE SCALE GENOMIC DNA]</scope>
    <source>
        <strain evidence="10 12">N771</strain>
    </source>
</reference>
<dbReference type="PANTHER" id="PTHR43357:SF4">
    <property type="entry name" value="INNER MEMBRANE ABC TRANSPORTER PERMEASE PROTEIN YDCV"/>
    <property type="match status" value="1"/>
</dbReference>
<evidence type="ECO:0000256" key="4">
    <source>
        <dbReference type="ARBA" id="ARBA00022519"/>
    </source>
</evidence>
<dbReference type="InterPro" id="IPR035906">
    <property type="entry name" value="MetI-like_sf"/>
</dbReference>
<comment type="similarity">
    <text evidence="8">Belongs to the binding-protein-dependent transport system permease family.</text>
</comment>
<feature type="transmembrane region" description="Helical" evidence="8">
    <location>
        <begin position="98"/>
        <end position="122"/>
    </location>
</feature>